<comment type="similarity">
    <text evidence="2 18">In the C-terminal section; belongs to the transferase hexapeptide repeat family.</text>
</comment>
<sequence>MSQAPLHVIVLAAGAGTRMKSTHPKVLMPLAGRPLLAHVLATARALQPAAIHVVYGHGGDQVRAAFAGQDDLHWVLQAERLGTGHAVEQALPEVPDAAQVLVLYGDVPLTRAGTLRELAQVEGGFGLLAIRVAEPRGYGRVLRDGNGHVRCVIEEKDADDEQRAIDLVNTGILVAPAAALRVWIAGLDRDNAQGEYYLTDIFAMANEEKRPALSVECSDPVEASGANDALQLATLETEYRRRATGALMRAGVRLADPARIDVRGAVNAGHDVELDIDVILEGAVSLGDEVRVGPFVRLKDVRLAAGTVVQAHCDLEGVVTHGPCTIGPFARLRPGTELAAGVHVGNFVETKKTRIGENSKANHLSYLGDTVIGRGVNVGAGTITCNYDGVNKFVTRIEDGAFIGSNAALVAPVTIGAQATIGAGSVITRDAPAGELTVARGRQATLHGWRRPTKKPA</sequence>
<dbReference type="InterPro" id="IPR005882">
    <property type="entry name" value="Bifunctional_GlmU"/>
</dbReference>
<evidence type="ECO:0000256" key="8">
    <source>
        <dbReference type="ARBA" id="ARBA00022737"/>
    </source>
</evidence>
<dbReference type="InterPro" id="IPR038009">
    <property type="entry name" value="GlmU_C_LbH"/>
</dbReference>
<comment type="pathway">
    <text evidence="18">Nucleotide-sugar biosynthesis; UDP-N-acetyl-alpha-D-glucosamine biosynthesis; UDP-N-acetyl-alpha-D-glucosamine from N-acetyl-alpha-D-glucosamine 1-phosphate: step 1/1.</text>
</comment>
<feature type="binding site" evidence="18">
    <location>
        <position position="377"/>
    </location>
    <ligand>
        <name>UDP-N-acetyl-alpha-D-glucosamine</name>
        <dbReference type="ChEBI" id="CHEBI:57705"/>
    </ligand>
</feature>
<evidence type="ECO:0000256" key="5">
    <source>
        <dbReference type="ARBA" id="ARBA00022679"/>
    </source>
</evidence>
<dbReference type="InterPro" id="IPR001451">
    <property type="entry name" value="Hexapep"/>
</dbReference>
<evidence type="ECO:0000256" key="18">
    <source>
        <dbReference type="HAMAP-Rule" id="MF_01631"/>
    </source>
</evidence>
<feature type="binding site" evidence="18">
    <location>
        <position position="139"/>
    </location>
    <ligand>
        <name>UDP-N-acetyl-alpha-D-glucosamine</name>
        <dbReference type="ChEBI" id="CHEBI:57705"/>
    </ligand>
</feature>
<dbReference type="GO" id="GO:0003977">
    <property type="term" value="F:UDP-N-acetylglucosamine diphosphorylase activity"/>
    <property type="evidence" value="ECO:0007669"/>
    <property type="project" value="UniProtKB-EC"/>
</dbReference>
<evidence type="ECO:0000256" key="16">
    <source>
        <dbReference type="ARBA" id="ARBA00048493"/>
    </source>
</evidence>
<dbReference type="PANTHER" id="PTHR43584">
    <property type="entry name" value="NUCLEOTIDYL TRANSFERASE"/>
    <property type="match status" value="1"/>
</dbReference>
<keyword evidence="8 18" id="KW-0677">Repeat</keyword>
<keyword evidence="5 18" id="KW-0808">Transferase</keyword>
<feature type="binding site" evidence="18">
    <location>
        <position position="106"/>
    </location>
    <ligand>
        <name>Mg(2+)</name>
        <dbReference type="ChEBI" id="CHEBI:18420"/>
    </ligand>
</feature>
<keyword evidence="4 18" id="KW-0963">Cytoplasm</keyword>
<dbReference type="EC" id="2.3.1.157" evidence="18"/>
<evidence type="ECO:0000256" key="3">
    <source>
        <dbReference type="ARBA" id="ARBA00007947"/>
    </source>
</evidence>
<reference evidence="20 21" key="1">
    <citation type="submission" date="2024-07" db="EMBL/GenBank/DDBJ databases">
        <title>Molecular mechanisms and environmental adaptations of flagellar loss and biofilm growth of Rhodanobacter under environmental stress.</title>
        <authorList>
            <person name="Chen M."/>
        </authorList>
    </citation>
    <scope>NUCLEOTIDE SEQUENCE [LARGE SCALE GENOMIC DNA]</scope>
    <source>
        <strain evidence="20 21">RS22</strain>
    </source>
</reference>
<dbReference type="EC" id="2.7.7.23" evidence="18"/>
<evidence type="ECO:0000256" key="10">
    <source>
        <dbReference type="ARBA" id="ARBA00022960"/>
    </source>
</evidence>
<evidence type="ECO:0000256" key="9">
    <source>
        <dbReference type="ARBA" id="ARBA00022842"/>
    </source>
</evidence>
<evidence type="ECO:0000256" key="11">
    <source>
        <dbReference type="ARBA" id="ARBA00022984"/>
    </source>
</evidence>
<keyword evidence="7 18" id="KW-0479">Metal-binding</keyword>
<evidence type="ECO:0000256" key="15">
    <source>
        <dbReference type="ARBA" id="ARBA00048247"/>
    </source>
</evidence>
<dbReference type="Proteomes" id="UP001562159">
    <property type="component" value="Unassembled WGS sequence"/>
</dbReference>
<keyword evidence="21" id="KW-1185">Reference proteome</keyword>
<evidence type="ECO:0000256" key="12">
    <source>
        <dbReference type="ARBA" id="ARBA00023268"/>
    </source>
</evidence>
<dbReference type="PANTHER" id="PTHR43584:SF3">
    <property type="entry name" value="BIFUNCTIONAL PROTEIN GLMU"/>
    <property type="match status" value="1"/>
</dbReference>
<feature type="binding site" evidence="18">
    <location>
        <position position="366"/>
    </location>
    <ligand>
        <name>UDP-N-acetyl-alpha-D-glucosamine</name>
        <dbReference type="ChEBI" id="CHEBI:57705"/>
    </ligand>
</feature>
<dbReference type="Pfam" id="PF00132">
    <property type="entry name" value="Hexapep"/>
    <property type="match status" value="1"/>
</dbReference>
<feature type="binding site" evidence="18">
    <location>
        <position position="405"/>
    </location>
    <ligand>
        <name>acetyl-CoA</name>
        <dbReference type="ChEBI" id="CHEBI:57288"/>
    </ligand>
</feature>
<feature type="active site" description="Proton acceptor" evidence="18">
    <location>
        <position position="363"/>
    </location>
</feature>
<feature type="binding site" evidence="18">
    <location>
        <position position="77"/>
    </location>
    <ligand>
        <name>UDP-N-acetyl-alpha-D-glucosamine</name>
        <dbReference type="ChEBI" id="CHEBI:57705"/>
    </ligand>
</feature>
<feature type="binding site" evidence="18">
    <location>
        <position position="227"/>
    </location>
    <ligand>
        <name>Mg(2+)</name>
        <dbReference type="ChEBI" id="CHEBI:18420"/>
    </ligand>
</feature>
<dbReference type="InterPro" id="IPR050065">
    <property type="entry name" value="GlmU-like"/>
</dbReference>
<keyword evidence="13 18" id="KW-0012">Acyltransferase</keyword>
<evidence type="ECO:0000256" key="1">
    <source>
        <dbReference type="ARBA" id="ARBA00004496"/>
    </source>
</evidence>
<comment type="similarity">
    <text evidence="3 18">In the N-terminal section; belongs to the N-acetylglucosamine-1-phosphate uridyltransferase family.</text>
</comment>
<comment type="subcellular location">
    <subcellularLocation>
        <location evidence="1 18">Cytoplasm</location>
    </subcellularLocation>
</comment>
<comment type="function">
    <text evidence="17 18">Catalyzes the last two sequential reactions in the de novo biosynthetic pathway for UDP-N-acetylglucosamine (UDP-GlcNAc). The C-terminal domain catalyzes the transfer of acetyl group from acetyl coenzyme A to glucosamine-1-phosphate (GlcN-1-P) to produce N-acetylglucosamine-1-phosphate (GlcNAc-1-P), which is converted into UDP-GlcNAc by the transfer of uridine 5-monophosphate (from uridine 5-triphosphate), a reaction catalyzed by the N-terminal domain.</text>
</comment>
<feature type="binding site" evidence="18">
    <location>
        <position position="351"/>
    </location>
    <ligand>
        <name>UDP-N-acetyl-alpha-D-glucosamine</name>
        <dbReference type="ChEBI" id="CHEBI:57705"/>
    </ligand>
</feature>
<evidence type="ECO:0000256" key="13">
    <source>
        <dbReference type="ARBA" id="ARBA00023315"/>
    </source>
</evidence>
<keyword evidence="11 18" id="KW-0573">Peptidoglycan synthesis</keyword>
<keyword evidence="10 18" id="KW-0133">Cell shape</keyword>
<gene>
    <name evidence="18 20" type="primary">glmU</name>
    <name evidence="20" type="ORF">AB7878_08185</name>
</gene>
<evidence type="ECO:0000313" key="21">
    <source>
        <dbReference type="Proteomes" id="UP001562159"/>
    </source>
</evidence>
<feature type="binding site" evidence="18">
    <location>
        <begin position="104"/>
        <end position="106"/>
    </location>
    <ligand>
        <name>UDP-N-acetyl-alpha-D-glucosamine</name>
        <dbReference type="ChEBI" id="CHEBI:57705"/>
    </ligand>
</feature>
<dbReference type="SUPFAM" id="SSF51161">
    <property type="entry name" value="Trimeric LpxA-like enzymes"/>
    <property type="match status" value="1"/>
</dbReference>
<comment type="subunit">
    <text evidence="18">Homotrimer.</text>
</comment>
<evidence type="ECO:0000256" key="2">
    <source>
        <dbReference type="ARBA" id="ARBA00007707"/>
    </source>
</evidence>
<proteinExistence type="inferred from homology"/>
<feature type="binding site" evidence="18">
    <location>
        <begin position="82"/>
        <end position="83"/>
    </location>
    <ligand>
        <name>UDP-N-acetyl-alpha-D-glucosamine</name>
        <dbReference type="ChEBI" id="CHEBI:57705"/>
    </ligand>
</feature>
<comment type="catalytic activity">
    <reaction evidence="16 18">
        <text>N-acetyl-alpha-D-glucosamine 1-phosphate + UTP + H(+) = UDP-N-acetyl-alpha-D-glucosamine + diphosphate</text>
        <dbReference type="Rhea" id="RHEA:13509"/>
        <dbReference type="ChEBI" id="CHEBI:15378"/>
        <dbReference type="ChEBI" id="CHEBI:33019"/>
        <dbReference type="ChEBI" id="CHEBI:46398"/>
        <dbReference type="ChEBI" id="CHEBI:57705"/>
        <dbReference type="ChEBI" id="CHEBI:57776"/>
        <dbReference type="EC" id="2.7.7.23"/>
    </reaction>
</comment>
<dbReference type="InterPro" id="IPR029044">
    <property type="entry name" value="Nucleotide-diphossugar_trans"/>
</dbReference>
<dbReference type="CDD" id="cd03353">
    <property type="entry name" value="LbH_GlmU_C"/>
    <property type="match status" value="1"/>
</dbReference>
<feature type="binding site" evidence="18">
    <location>
        <begin position="386"/>
        <end position="387"/>
    </location>
    <ligand>
        <name>acetyl-CoA</name>
        <dbReference type="ChEBI" id="CHEBI:57288"/>
    </ligand>
</feature>
<dbReference type="NCBIfam" id="TIGR01173">
    <property type="entry name" value="glmU"/>
    <property type="match status" value="1"/>
</dbReference>
<feature type="binding site" evidence="18">
    <location>
        <position position="440"/>
    </location>
    <ligand>
        <name>acetyl-CoA</name>
        <dbReference type="ChEBI" id="CHEBI:57288"/>
    </ligand>
</feature>
<dbReference type="EMBL" id="JBGBPY010000001">
    <property type="protein sequence ID" value="MEY2182395.1"/>
    <property type="molecule type" value="Genomic_DNA"/>
</dbReference>
<feature type="binding site" evidence="18">
    <location>
        <begin position="11"/>
        <end position="14"/>
    </location>
    <ligand>
        <name>UDP-N-acetyl-alpha-D-glucosamine</name>
        <dbReference type="ChEBI" id="CHEBI:57705"/>
    </ligand>
</feature>
<evidence type="ECO:0000313" key="20">
    <source>
        <dbReference type="EMBL" id="MEY2182395.1"/>
    </source>
</evidence>
<organism evidence="20 21">
    <name type="scientific">Rhodanobacter humi</name>
    <dbReference type="NCBI Taxonomy" id="1888173"/>
    <lineage>
        <taxon>Bacteria</taxon>
        <taxon>Pseudomonadati</taxon>
        <taxon>Pseudomonadota</taxon>
        <taxon>Gammaproteobacteria</taxon>
        <taxon>Lysobacterales</taxon>
        <taxon>Rhodanobacteraceae</taxon>
        <taxon>Rhodanobacter</taxon>
    </lineage>
</organism>
<dbReference type="HAMAP" id="MF_01631">
    <property type="entry name" value="GlmU"/>
    <property type="match status" value="1"/>
</dbReference>
<feature type="region of interest" description="Pyrophosphorylase" evidence="18">
    <location>
        <begin position="1"/>
        <end position="229"/>
    </location>
</feature>
<keyword evidence="12 18" id="KW-0511">Multifunctional enzyme</keyword>
<dbReference type="InterPro" id="IPR011004">
    <property type="entry name" value="Trimer_LpxA-like_sf"/>
</dbReference>
<protein>
    <recommendedName>
        <fullName evidence="18">Bifunctional protein GlmU</fullName>
    </recommendedName>
    <domain>
        <recommendedName>
            <fullName evidence="18">UDP-N-acetylglucosamine pyrophosphorylase</fullName>
            <ecNumber evidence="18">2.7.7.23</ecNumber>
        </recommendedName>
        <alternativeName>
            <fullName evidence="18">N-acetylglucosamine-1-phosphate uridyltransferase</fullName>
        </alternativeName>
    </domain>
    <domain>
        <recommendedName>
            <fullName evidence="18">Glucosamine-1-phosphate N-acetyltransferase</fullName>
            <ecNumber evidence="18">2.3.1.157</ecNumber>
        </recommendedName>
    </domain>
</protein>
<keyword evidence="14 18" id="KW-0961">Cell wall biogenesis/degradation</keyword>
<feature type="binding site" evidence="18">
    <location>
        <position position="423"/>
    </location>
    <ligand>
        <name>acetyl-CoA</name>
        <dbReference type="ChEBI" id="CHEBI:57288"/>
    </ligand>
</feature>
<dbReference type="CDD" id="cd02540">
    <property type="entry name" value="GT2_GlmU_N_bac"/>
    <property type="match status" value="1"/>
</dbReference>
<feature type="binding site" evidence="18">
    <location>
        <position position="380"/>
    </location>
    <ligand>
        <name>acetyl-CoA</name>
        <dbReference type="ChEBI" id="CHEBI:57288"/>
    </ligand>
</feature>
<feature type="binding site" evidence="18">
    <location>
        <position position="333"/>
    </location>
    <ligand>
        <name>UDP-N-acetyl-alpha-D-glucosamine</name>
        <dbReference type="ChEBI" id="CHEBI:57705"/>
    </ligand>
</feature>
<evidence type="ECO:0000256" key="6">
    <source>
        <dbReference type="ARBA" id="ARBA00022695"/>
    </source>
</evidence>
<feature type="binding site" evidence="18">
    <location>
        <position position="154"/>
    </location>
    <ligand>
        <name>UDP-N-acetyl-alpha-D-glucosamine</name>
        <dbReference type="ChEBI" id="CHEBI:57705"/>
    </ligand>
</feature>
<dbReference type="Pfam" id="PF12804">
    <property type="entry name" value="NTP_transf_3"/>
    <property type="match status" value="1"/>
</dbReference>
<name>A0ABV4APV2_9GAMM</name>
<evidence type="ECO:0000256" key="17">
    <source>
        <dbReference type="ARBA" id="ARBA00049628"/>
    </source>
</evidence>
<comment type="catalytic activity">
    <reaction evidence="15 18">
        <text>alpha-D-glucosamine 1-phosphate + acetyl-CoA = N-acetyl-alpha-D-glucosamine 1-phosphate + CoA + H(+)</text>
        <dbReference type="Rhea" id="RHEA:13725"/>
        <dbReference type="ChEBI" id="CHEBI:15378"/>
        <dbReference type="ChEBI" id="CHEBI:57287"/>
        <dbReference type="ChEBI" id="CHEBI:57288"/>
        <dbReference type="ChEBI" id="CHEBI:57776"/>
        <dbReference type="ChEBI" id="CHEBI:58516"/>
        <dbReference type="EC" id="2.3.1.157"/>
    </reaction>
</comment>
<feature type="region of interest" description="Linker" evidence="18">
    <location>
        <begin position="230"/>
        <end position="250"/>
    </location>
</feature>
<comment type="pathway">
    <text evidence="18">Bacterial outer membrane biogenesis; LPS lipid A biosynthesis.</text>
</comment>
<dbReference type="Gene3D" id="2.160.10.10">
    <property type="entry name" value="Hexapeptide repeat proteins"/>
    <property type="match status" value="1"/>
</dbReference>
<dbReference type="SUPFAM" id="SSF53448">
    <property type="entry name" value="Nucleotide-diphospho-sugar transferases"/>
    <property type="match status" value="1"/>
</dbReference>
<keyword evidence="6 18" id="KW-0548">Nucleotidyltransferase</keyword>
<dbReference type="InterPro" id="IPR025877">
    <property type="entry name" value="MobA-like_NTP_Trfase"/>
</dbReference>
<feature type="region of interest" description="N-acetyltransferase" evidence="18">
    <location>
        <begin position="251"/>
        <end position="457"/>
    </location>
</feature>
<comment type="pathway">
    <text evidence="18">Nucleotide-sugar biosynthesis; UDP-N-acetyl-alpha-D-glucosamine biosynthesis; N-acetyl-alpha-D-glucosamine 1-phosphate from alpha-D-glucosamine 6-phosphate (route II): step 2/2.</text>
</comment>
<keyword evidence="9 18" id="KW-0460">Magnesium</keyword>
<evidence type="ECO:0000256" key="4">
    <source>
        <dbReference type="ARBA" id="ARBA00022490"/>
    </source>
</evidence>
<evidence type="ECO:0000256" key="7">
    <source>
        <dbReference type="ARBA" id="ARBA00022723"/>
    </source>
</evidence>
<evidence type="ECO:0000256" key="14">
    <source>
        <dbReference type="ARBA" id="ARBA00023316"/>
    </source>
</evidence>
<comment type="caution">
    <text evidence="20">The sequence shown here is derived from an EMBL/GenBank/DDBJ whole genome shotgun (WGS) entry which is preliminary data.</text>
</comment>
<feature type="domain" description="MobA-like NTP transferase" evidence="19">
    <location>
        <begin position="8"/>
        <end position="121"/>
    </location>
</feature>
<dbReference type="GO" id="GO:0019134">
    <property type="term" value="F:glucosamine-1-phosphate N-acetyltransferase activity"/>
    <property type="evidence" value="ECO:0007669"/>
    <property type="project" value="UniProtKB-EC"/>
</dbReference>
<feature type="binding site" evidence="18">
    <location>
        <position position="169"/>
    </location>
    <ligand>
        <name>UDP-N-acetyl-alpha-D-glucosamine</name>
        <dbReference type="ChEBI" id="CHEBI:57705"/>
    </ligand>
</feature>
<dbReference type="Gene3D" id="3.90.550.10">
    <property type="entry name" value="Spore Coat Polysaccharide Biosynthesis Protein SpsA, Chain A"/>
    <property type="match status" value="1"/>
</dbReference>
<feature type="binding site" evidence="18">
    <location>
        <position position="227"/>
    </location>
    <ligand>
        <name>UDP-N-acetyl-alpha-D-glucosamine</name>
        <dbReference type="ChEBI" id="CHEBI:57705"/>
    </ligand>
</feature>
<evidence type="ECO:0000259" key="19">
    <source>
        <dbReference type="Pfam" id="PF12804"/>
    </source>
</evidence>
<feature type="binding site" evidence="18">
    <location>
        <position position="25"/>
    </location>
    <ligand>
        <name>UDP-N-acetyl-alpha-D-glucosamine</name>
        <dbReference type="ChEBI" id="CHEBI:57705"/>
    </ligand>
</feature>
<accession>A0ABV4APV2</accession>
<comment type="cofactor">
    <cofactor evidence="18">
        <name>Mg(2+)</name>
        <dbReference type="ChEBI" id="CHEBI:18420"/>
    </cofactor>
    <text evidence="18">Binds 1 Mg(2+) ion per subunit.</text>
</comment>